<feature type="compositionally biased region" description="Acidic residues" evidence="1">
    <location>
        <begin position="509"/>
        <end position="520"/>
    </location>
</feature>
<reference evidence="2" key="1">
    <citation type="submission" date="2013-12" db="EMBL/GenBank/DDBJ databases">
        <authorList>
            <person name="Omoto C.K."/>
            <person name="Sibley D."/>
            <person name="Venepally P."/>
            <person name="Hadjithomas M."/>
            <person name="Karamycheva S."/>
            <person name="Brunk B."/>
            <person name="Roos D."/>
            <person name="Caler E."/>
            <person name="Lorenzi H."/>
        </authorList>
    </citation>
    <scope>NUCLEOTIDE SEQUENCE</scope>
</reference>
<evidence type="ECO:0000256" key="1">
    <source>
        <dbReference type="SAM" id="MobiDB-lite"/>
    </source>
</evidence>
<evidence type="ECO:0000313" key="3">
    <source>
        <dbReference type="Proteomes" id="UP000019763"/>
    </source>
</evidence>
<organism evidence="2 3">
    <name type="scientific">Gregarina niphandrodes</name>
    <name type="common">Septate eugregarine</name>
    <dbReference type="NCBI Taxonomy" id="110365"/>
    <lineage>
        <taxon>Eukaryota</taxon>
        <taxon>Sar</taxon>
        <taxon>Alveolata</taxon>
        <taxon>Apicomplexa</taxon>
        <taxon>Conoidasida</taxon>
        <taxon>Gregarinasina</taxon>
        <taxon>Eugregarinorida</taxon>
        <taxon>Gregarinidae</taxon>
        <taxon>Gregarina</taxon>
    </lineage>
</organism>
<feature type="compositionally biased region" description="Polar residues" evidence="1">
    <location>
        <begin position="486"/>
        <end position="508"/>
    </location>
</feature>
<keyword evidence="3" id="KW-1185">Reference proteome</keyword>
<dbReference type="VEuPathDB" id="CryptoDB:GNI_054960"/>
<dbReference type="EMBL" id="AFNH02000418">
    <property type="protein sequence ID" value="EZG70667.1"/>
    <property type="molecule type" value="Genomic_DNA"/>
</dbReference>
<dbReference type="Proteomes" id="UP000019763">
    <property type="component" value="Unassembled WGS sequence"/>
</dbReference>
<protein>
    <submittedName>
        <fullName evidence="2">Uncharacterized protein</fullName>
    </submittedName>
</protein>
<evidence type="ECO:0000313" key="2">
    <source>
        <dbReference type="EMBL" id="EZG70667.1"/>
    </source>
</evidence>
<accession>A0A023B8Z5</accession>
<gene>
    <name evidence="2" type="ORF">GNI_054960</name>
</gene>
<name>A0A023B8Z5_GRENI</name>
<comment type="caution">
    <text evidence="2">The sequence shown here is derived from an EMBL/GenBank/DDBJ whole genome shotgun (WGS) entry which is preliminary data.</text>
</comment>
<dbReference type="GeneID" id="22912030"/>
<feature type="region of interest" description="Disordered" evidence="1">
    <location>
        <begin position="474"/>
        <end position="520"/>
    </location>
</feature>
<sequence>MGMAPTMGMAPIEQRQPLARDVIPGHLFACRCFCGTRDYNPMGGALGGTVGGMVSGMVGGVVGGAVGDMLGGAVGGMVGDGAPRYSQDSASYKYVFNPEPIYTASVQGFGQVVRNPKIMRTVRDPVTGRLREFFSVVAATRSADLSVTEARLFKSYLDGNPPQGRLILTLISELLQRSTAALREPEPVTGEGVTPAPSVLNPAAAARGVEALARSIAEIAALGAAAERDEKGREGEGRGGIRGRRISPAQQILSGDFSLALAQESAPSSGSKAGAKVLPTSTSQVRFVPVTAEMLKTPFAARAQCVKLCRDEVLATPAVARRFGSHLDFAVLKRSDMAPVGEHVTPERFEWGLPYVEIPAVQNLPRDPQWEAKMKLRFEKPYHLAANFDPKTGFTKAVVLPDGKSSVQPDGLCSLLYNSLNDFGTHAGTSPVQIPGVPPQDVMLEYRDLDLSDWYRPHDLNPSRSIAKIRHLPYHASPLDPPPVAQQHSHSQPQTIRQYPETLPTSSQEIDEDLAEDLTD</sequence>
<proteinExistence type="predicted"/>
<dbReference type="AlphaFoldDB" id="A0A023B8Z5"/>
<dbReference type="RefSeq" id="XP_011129908.1">
    <property type="nucleotide sequence ID" value="XM_011131606.1"/>
</dbReference>